<dbReference type="SUPFAM" id="SSF111283">
    <property type="entry name" value="Putative modulator of DNA gyrase, PmbA/TldD"/>
    <property type="match status" value="1"/>
</dbReference>
<dbReference type="GO" id="GO:0008237">
    <property type="term" value="F:metallopeptidase activity"/>
    <property type="evidence" value="ECO:0007669"/>
    <property type="project" value="UniProtKB-KW"/>
</dbReference>
<feature type="domain" description="Metalloprotease TldD/E N-terminal" evidence="5">
    <location>
        <begin position="22"/>
        <end position="83"/>
    </location>
</feature>
<dbReference type="InterPro" id="IPR035068">
    <property type="entry name" value="TldD/PmbA_N"/>
</dbReference>
<accession>A0A099I888</accession>
<dbReference type="PIRSF" id="PIRSF004919">
    <property type="entry name" value="TldD"/>
    <property type="match status" value="1"/>
</dbReference>
<dbReference type="InterPro" id="IPR051463">
    <property type="entry name" value="Peptidase_U62_metallo"/>
</dbReference>
<dbReference type="GO" id="GO:0005829">
    <property type="term" value="C:cytosol"/>
    <property type="evidence" value="ECO:0007669"/>
    <property type="project" value="TreeGrafter"/>
</dbReference>
<evidence type="ECO:0000313" key="9">
    <source>
        <dbReference type="Proteomes" id="UP000030008"/>
    </source>
</evidence>
<keyword evidence="4" id="KW-0482">Metalloprotease</keyword>
<dbReference type="InterPro" id="IPR002510">
    <property type="entry name" value="Metalloprtase-TldD/E_N"/>
</dbReference>
<name>A0A099I888_CLOIN</name>
<dbReference type="PANTHER" id="PTHR30624:SF4">
    <property type="entry name" value="METALLOPROTEASE TLDD"/>
    <property type="match status" value="1"/>
</dbReference>
<dbReference type="RefSeq" id="WP_044905340.1">
    <property type="nucleotide sequence ID" value="NZ_JQIF01000044.1"/>
</dbReference>
<dbReference type="Gene3D" id="3.30.2290.10">
    <property type="entry name" value="PmbA/TldD superfamily"/>
    <property type="match status" value="1"/>
</dbReference>
<evidence type="ECO:0000259" key="7">
    <source>
        <dbReference type="Pfam" id="PF19290"/>
    </source>
</evidence>
<comment type="similarity">
    <text evidence="1">Belongs to the peptidase U62 family.</text>
</comment>
<sequence length="465" mass="50530">MLEKNILEDVLEIACSTTGDFAEIFEEVNYSTRISMLNDEVESTNSGIRCGLGLRIYHGLESVYGYTNDTDEKNLKEFAKKLADSLGEQGKHIPVQLKEITYENAHIIRRRPRETALKDKVALMRRASEAAQSYDAHITKAIVNYQDDEQHVAISNSEGKYIRDVRIRTRMAVSAVAQDGALRETGSCSPGGSEGMEFYDTHKPEDIGKEAARIAMTMLYAQPCPSGVMPVIIDNGFGGVIFHEACGHSLEARGVAKNQSNFAGKLGQRIASECVTAVDDGTIPNAWGSANIDDEGNFTRRTVLIEKGILKSYLVDTLNGRRLNMPSTASSRRQSYKYETTSRMTNTFLLNGTDQLEDMIKETSYGLYAKTMAGGSVQATGDFNFAVREAYLIEDGKITTPVKGATLIGNGSDTLLKIDRVAGNLARAQGMCGSSSGSIPTDVGQPAIRVSEMTVGGSKGGKEHA</sequence>
<keyword evidence="3" id="KW-0378">Hydrolase</keyword>
<dbReference type="GO" id="GO:0006508">
    <property type="term" value="P:proteolysis"/>
    <property type="evidence" value="ECO:0007669"/>
    <property type="project" value="UniProtKB-KW"/>
</dbReference>
<dbReference type="InterPro" id="IPR025502">
    <property type="entry name" value="TldD"/>
</dbReference>
<dbReference type="Pfam" id="PF19289">
    <property type="entry name" value="PmbA_TldD_3rd"/>
    <property type="match status" value="1"/>
</dbReference>
<organism evidence="8 9">
    <name type="scientific">Clostridium innocuum</name>
    <dbReference type="NCBI Taxonomy" id="1522"/>
    <lineage>
        <taxon>Bacteria</taxon>
        <taxon>Bacillati</taxon>
        <taxon>Bacillota</taxon>
        <taxon>Clostridia</taxon>
        <taxon>Eubacteriales</taxon>
        <taxon>Clostridiaceae</taxon>
        <taxon>Clostridium</taxon>
    </lineage>
</organism>
<evidence type="ECO:0000256" key="1">
    <source>
        <dbReference type="ARBA" id="ARBA00005836"/>
    </source>
</evidence>
<feature type="domain" description="Metalloprotease TldD/E C-terminal" evidence="6">
    <location>
        <begin position="226"/>
        <end position="457"/>
    </location>
</feature>
<keyword evidence="2" id="KW-0645">Protease</keyword>
<feature type="domain" description="Metalloprotease TldD/E central" evidence="7">
    <location>
        <begin position="112"/>
        <end position="219"/>
    </location>
</feature>
<evidence type="ECO:0000259" key="6">
    <source>
        <dbReference type="Pfam" id="PF19289"/>
    </source>
</evidence>
<protein>
    <submittedName>
        <fullName evidence="8">Peptidase C69</fullName>
    </submittedName>
</protein>
<evidence type="ECO:0000256" key="3">
    <source>
        <dbReference type="ARBA" id="ARBA00022801"/>
    </source>
</evidence>
<evidence type="ECO:0000259" key="5">
    <source>
        <dbReference type="Pfam" id="PF01523"/>
    </source>
</evidence>
<reference evidence="8 9" key="1">
    <citation type="submission" date="2014-08" db="EMBL/GenBank/DDBJ databases">
        <title>Clostridium innocuum, an unnegligible vancomycin-resistant pathogen causing extra-intestinal infections.</title>
        <authorList>
            <person name="Feng Y."/>
            <person name="Chiu C.-H."/>
        </authorList>
    </citation>
    <scope>NUCLEOTIDE SEQUENCE [LARGE SCALE GENOMIC DNA]</scope>
    <source>
        <strain evidence="8 9">AN88</strain>
    </source>
</reference>
<dbReference type="Pfam" id="PF01523">
    <property type="entry name" value="PmbA_TldD_1st"/>
    <property type="match status" value="1"/>
</dbReference>
<evidence type="ECO:0000256" key="2">
    <source>
        <dbReference type="ARBA" id="ARBA00022670"/>
    </source>
</evidence>
<evidence type="ECO:0000313" key="8">
    <source>
        <dbReference type="EMBL" id="KGJ53143.1"/>
    </source>
</evidence>
<dbReference type="AlphaFoldDB" id="A0A099I888"/>
<proteinExistence type="inferred from homology"/>
<evidence type="ECO:0000256" key="4">
    <source>
        <dbReference type="ARBA" id="ARBA00023049"/>
    </source>
</evidence>
<dbReference type="InterPro" id="IPR036059">
    <property type="entry name" value="TldD/PmbA_sf"/>
</dbReference>
<dbReference type="InterPro" id="IPR045569">
    <property type="entry name" value="Metalloprtase-TldD/E_C"/>
</dbReference>
<dbReference type="PANTHER" id="PTHR30624">
    <property type="entry name" value="UNCHARACTERIZED PROTEIN TLDD AND PMBA"/>
    <property type="match status" value="1"/>
</dbReference>
<dbReference type="InterPro" id="IPR045570">
    <property type="entry name" value="Metalloprtase-TldD/E_cen_dom"/>
</dbReference>
<dbReference type="EMBL" id="JQIF01000044">
    <property type="protein sequence ID" value="KGJ53143.1"/>
    <property type="molecule type" value="Genomic_DNA"/>
</dbReference>
<gene>
    <name evidence="8" type="ORF">CIAN88_10370</name>
</gene>
<dbReference type="Pfam" id="PF19290">
    <property type="entry name" value="PmbA_TldD_2nd"/>
    <property type="match status" value="1"/>
</dbReference>
<comment type="caution">
    <text evidence="8">The sequence shown here is derived from an EMBL/GenBank/DDBJ whole genome shotgun (WGS) entry which is preliminary data.</text>
</comment>
<dbReference type="Proteomes" id="UP000030008">
    <property type="component" value="Unassembled WGS sequence"/>
</dbReference>